<dbReference type="InterPro" id="IPR011993">
    <property type="entry name" value="PH-like_dom_sf"/>
</dbReference>
<dbReference type="GO" id="GO:0005856">
    <property type="term" value="C:cytoskeleton"/>
    <property type="evidence" value="ECO:0000318"/>
    <property type="project" value="GO_Central"/>
</dbReference>
<dbReference type="InterPro" id="IPR018979">
    <property type="entry name" value="FERM_N"/>
</dbReference>
<dbReference type="AlphaFoldDB" id="A7S4L4"/>
<dbReference type="InParanoid" id="A7S4L4"/>
<dbReference type="SUPFAM" id="SSF50729">
    <property type="entry name" value="PH domain-like"/>
    <property type="match status" value="1"/>
</dbReference>
<dbReference type="FunFam" id="2.30.29.30:FF:000821">
    <property type="entry name" value="Predicted protein"/>
    <property type="match status" value="1"/>
</dbReference>
<dbReference type="PANTHER" id="PTHR23280:SF21">
    <property type="entry name" value="PROTEIN 4.1 HOMOLOG"/>
    <property type="match status" value="1"/>
</dbReference>
<accession>A7S4L4</accession>
<dbReference type="InterPro" id="IPR000299">
    <property type="entry name" value="FERM_domain"/>
</dbReference>
<dbReference type="Proteomes" id="UP000001593">
    <property type="component" value="Unassembled WGS sequence"/>
</dbReference>
<dbReference type="SUPFAM" id="SSF54236">
    <property type="entry name" value="Ubiquitin-like"/>
    <property type="match status" value="1"/>
</dbReference>
<dbReference type="STRING" id="45351.A7S4L4"/>
<proteinExistence type="predicted"/>
<dbReference type="GO" id="GO:0031032">
    <property type="term" value="P:actomyosin structure organization"/>
    <property type="evidence" value="ECO:0000318"/>
    <property type="project" value="GO_Central"/>
</dbReference>
<protein>
    <recommendedName>
        <fullName evidence="1">FERM domain-containing protein</fullName>
    </recommendedName>
</protein>
<dbReference type="Gene3D" id="2.30.29.30">
    <property type="entry name" value="Pleckstrin-homology domain (PH domain)/Phosphotyrosine-binding domain (PTB)"/>
    <property type="match status" value="1"/>
</dbReference>
<organism evidence="2 3">
    <name type="scientific">Nematostella vectensis</name>
    <name type="common">Starlet sea anemone</name>
    <dbReference type="NCBI Taxonomy" id="45351"/>
    <lineage>
        <taxon>Eukaryota</taxon>
        <taxon>Metazoa</taxon>
        <taxon>Cnidaria</taxon>
        <taxon>Anthozoa</taxon>
        <taxon>Hexacorallia</taxon>
        <taxon>Actiniaria</taxon>
        <taxon>Edwardsiidae</taxon>
        <taxon>Nematostella</taxon>
    </lineage>
</organism>
<evidence type="ECO:0000259" key="1">
    <source>
        <dbReference type="PROSITE" id="PS50057"/>
    </source>
</evidence>
<dbReference type="PANTHER" id="PTHR23280">
    <property type="entry name" value="4.1 G PROTEIN"/>
    <property type="match status" value="1"/>
</dbReference>
<dbReference type="eggNOG" id="KOG3527">
    <property type="taxonomic scope" value="Eukaryota"/>
</dbReference>
<evidence type="ECO:0000313" key="2">
    <source>
        <dbReference type="EMBL" id="EDO41302.1"/>
    </source>
</evidence>
<dbReference type="HOGENOM" id="CLU_877998_0_0_1"/>
<evidence type="ECO:0000313" key="3">
    <source>
        <dbReference type="Proteomes" id="UP000001593"/>
    </source>
</evidence>
<dbReference type="Gene3D" id="3.10.20.90">
    <property type="entry name" value="Phosphatidylinositol 3-kinase Catalytic Subunit, Chain A, domain 1"/>
    <property type="match status" value="1"/>
</dbReference>
<dbReference type="PhylomeDB" id="A7S4L4"/>
<dbReference type="InterPro" id="IPR029071">
    <property type="entry name" value="Ubiquitin-like_domsf"/>
</dbReference>
<keyword evidence="3" id="KW-1185">Reference proteome</keyword>
<dbReference type="SMART" id="SM01196">
    <property type="entry name" value="FERM_C"/>
    <property type="match status" value="1"/>
</dbReference>
<name>A7S4L4_NEMVE</name>
<reference evidence="2 3" key="1">
    <citation type="journal article" date="2007" name="Science">
        <title>Sea anemone genome reveals ancestral eumetazoan gene repertoire and genomic organization.</title>
        <authorList>
            <person name="Putnam N.H."/>
            <person name="Srivastava M."/>
            <person name="Hellsten U."/>
            <person name="Dirks B."/>
            <person name="Chapman J."/>
            <person name="Salamov A."/>
            <person name="Terry A."/>
            <person name="Shapiro H."/>
            <person name="Lindquist E."/>
            <person name="Kapitonov V.V."/>
            <person name="Jurka J."/>
            <person name="Genikhovich G."/>
            <person name="Grigoriev I.V."/>
            <person name="Lucas S.M."/>
            <person name="Steele R.E."/>
            <person name="Finnerty J.R."/>
            <person name="Technau U."/>
            <person name="Martindale M.Q."/>
            <person name="Rokhsar D.S."/>
        </authorList>
    </citation>
    <scope>NUCLEOTIDE SEQUENCE [LARGE SCALE GENOMIC DNA]</scope>
    <source>
        <strain evidence="3">CH2 X CH6</strain>
    </source>
</reference>
<gene>
    <name evidence="2" type="ORF">NEMVEDRAFT_v1g242811</name>
</gene>
<sequence>MPAIRSQSIIYGTKLQPSCEREFRVALLDRTTFSITFEESWVKAQVLFDSVCKVLELQSKDYFGLQFTGKDHDWVDLKDELSARKGRPLNLKFGHAIFDGFFAQFWLGDYDTTTSKDGYLASQLGEFFAPVKRSGPEFIQYERLATEFYRQNSNTSKGEIVHKFLESAIELPLYGLSLHVGARDSRKIPVLLGFGCNGVFVYELNNHGHVTKLQLVFTWREISAVRNEKKKLRLALYSKQLNSSKLYAFRFVAKDGKKAAERASKDATTIKEFYSNKLKLEELK</sequence>
<dbReference type="CDD" id="cd01765">
    <property type="entry name" value="FERM_F0_F1"/>
    <property type="match status" value="1"/>
</dbReference>
<dbReference type="Pfam" id="PF09379">
    <property type="entry name" value="FERM_N"/>
    <property type="match status" value="1"/>
</dbReference>
<dbReference type="PROSITE" id="PS50057">
    <property type="entry name" value="FERM_3"/>
    <property type="match status" value="1"/>
</dbReference>
<dbReference type="EMBL" id="DS469579">
    <property type="protein sequence ID" value="EDO41302.1"/>
    <property type="molecule type" value="Genomic_DNA"/>
</dbReference>
<feature type="domain" description="FERM" evidence="1">
    <location>
        <begin position="21"/>
        <end position="284"/>
    </location>
</feature>
<dbReference type="InterPro" id="IPR018980">
    <property type="entry name" value="FERM_PH-like_C"/>
</dbReference>
<dbReference type="Pfam" id="PF09380">
    <property type="entry name" value="FERM_C"/>
    <property type="match status" value="1"/>
</dbReference>